<dbReference type="PANTHER" id="PTHR47488">
    <property type="entry name" value="HEAVY METAL TRANSPORT/DETOXIFICATION SUPERFAMILY PROTEIN"/>
    <property type="match status" value="1"/>
</dbReference>
<dbReference type="GO" id="GO:1900150">
    <property type="term" value="P:regulation of defense response to fungus"/>
    <property type="evidence" value="ECO:0007669"/>
    <property type="project" value="InterPro"/>
</dbReference>
<organism evidence="2 3">
    <name type="scientific">Zingiber officinale</name>
    <name type="common">Ginger</name>
    <name type="synonym">Amomum zingiber</name>
    <dbReference type="NCBI Taxonomy" id="94328"/>
    <lineage>
        <taxon>Eukaryota</taxon>
        <taxon>Viridiplantae</taxon>
        <taxon>Streptophyta</taxon>
        <taxon>Embryophyta</taxon>
        <taxon>Tracheophyta</taxon>
        <taxon>Spermatophyta</taxon>
        <taxon>Magnoliopsida</taxon>
        <taxon>Liliopsida</taxon>
        <taxon>Zingiberales</taxon>
        <taxon>Zingiberaceae</taxon>
        <taxon>Zingiber</taxon>
    </lineage>
</organism>
<keyword evidence="3" id="KW-1185">Reference proteome</keyword>
<dbReference type="SUPFAM" id="SSF55008">
    <property type="entry name" value="HMA, heavy metal-associated domain"/>
    <property type="match status" value="1"/>
</dbReference>
<dbReference type="GO" id="GO:0046872">
    <property type="term" value="F:metal ion binding"/>
    <property type="evidence" value="ECO:0007669"/>
    <property type="project" value="InterPro"/>
</dbReference>
<evidence type="ECO:0008006" key="4">
    <source>
        <dbReference type="Google" id="ProtNLM"/>
    </source>
</evidence>
<dbReference type="InterPro" id="IPR044169">
    <property type="entry name" value="PI21"/>
</dbReference>
<dbReference type="PANTHER" id="PTHR47488:SF7">
    <property type="entry name" value="HEAVY METAL TRANSPORT_DETOXIFICATION SUPERFAMILY PROTEIN"/>
    <property type="match status" value="1"/>
</dbReference>
<dbReference type="AlphaFoldDB" id="A0A8J5LPK5"/>
<comment type="caution">
    <text evidence="2">The sequence shown here is derived from an EMBL/GenBank/DDBJ whole genome shotgun (WGS) entry which is preliminary data.</text>
</comment>
<dbReference type="Gene3D" id="3.30.70.100">
    <property type="match status" value="1"/>
</dbReference>
<gene>
    <name evidence="2" type="ORF">ZIOFF_007021</name>
</gene>
<protein>
    <recommendedName>
        <fullName evidence="4">HMA domain-containing protein</fullName>
    </recommendedName>
</protein>
<dbReference type="InterPro" id="IPR036163">
    <property type="entry name" value="HMA_dom_sf"/>
</dbReference>
<evidence type="ECO:0000256" key="1">
    <source>
        <dbReference type="SAM" id="MobiDB-lite"/>
    </source>
</evidence>
<dbReference type="EMBL" id="JACMSC010000002">
    <property type="protein sequence ID" value="KAG6533155.1"/>
    <property type="molecule type" value="Genomic_DNA"/>
</dbReference>
<evidence type="ECO:0000313" key="3">
    <source>
        <dbReference type="Proteomes" id="UP000734854"/>
    </source>
</evidence>
<name>A0A8J5LPK5_ZINOF</name>
<sequence length="183" mass="20102">MAGKEQKIATIIIKVDLECCCCSKKIKSTLCQLQKRFKITSIAYDAKKNTVTVSGPFNPDCFIKKLCCMAYKVLLFQAKQKIAPSPPNPISFVLYITVADLPTLAPAILAILPTLEVPAMTMSRDFIALLSHYLSTSSDPVNITPAILGFQLPSHSADHLFGHESLSDREPSSTTTEFDEYKG</sequence>
<reference evidence="2 3" key="1">
    <citation type="submission" date="2020-08" db="EMBL/GenBank/DDBJ databases">
        <title>Plant Genome Project.</title>
        <authorList>
            <person name="Zhang R.-G."/>
        </authorList>
    </citation>
    <scope>NUCLEOTIDE SEQUENCE [LARGE SCALE GENOMIC DNA]</scope>
    <source>
        <tissue evidence="2">Rhizome</tissue>
    </source>
</reference>
<accession>A0A8J5LPK5</accession>
<proteinExistence type="predicted"/>
<feature type="region of interest" description="Disordered" evidence="1">
    <location>
        <begin position="163"/>
        <end position="183"/>
    </location>
</feature>
<dbReference type="Proteomes" id="UP000734854">
    <property type="component" value="Unassembled WGS sequence"/>
</dbReference>
<evidence type="ECO:0000313" key="2">
    <source>
        <dbReference type="EMBL" id="KAG6533155.1"/>
    </source>
</evidence>